<reference evidence="2" key="3">
    <citation type="submission" date="2000-01" db="EMBL/GenBank/DDBJ databases">
        <authorList>
            <person name="EU Arabidopsis sequencing project"/>
        </authorList>
    </citation>
    <scope>NUCLEOTIDE SEQUENCE</scope>
</reference>
<reference evidence="2" key="2">
    <citation type="submission" date="2000-01" db="EMBL/GenBank/DDBJ databases">
        <authorList>
            <person name="Nyakatura G."/>
            <person name="Fartmann B."/>
            <person name="Dauner D."/>
            <person name="Sterr W."/>
            <person name="Holland R."/>
            <person name="Weichselgartner M."/>
            <person name="Mewes H.W."/>
            <person name="Lemcke K."/>
            <person name="Mayer K.F.X."/>
            <person name="Quetier F."/>
            <person name="Salanoubat M."/>
        </authorList>
    </citation>
    <scope>NUCLEOTIDE SEQUENCE</scope>
</reference>
<gene>
    <name evidence="2" type="primary">T27B3.60</name>
</gene>
<sequence length="695" mass="74674">MAHARFLMKAAISTMTCLVKGLLYVLQLVVLQAAPSIQEGSVIDETIESDSEEAEDDVEEGPRESVAFKLGNAKDLDANCSSDDEEDEGVDNILMLAGQGLIFKNDMKSGKPIKNTGGIRSKPQRPIPEEGSTSEFLSIDAISPKAPASGISRPEKSTPVGNVRVSNSEDIGCNDGNDEFGFDSLRRPCPNVRFNSRDANANVDYNVDEILSFYTDKVSSGVGGSESERDGVVPMEEGNLTEGDVVNNQQAGNDAGVDVAPTTEAATEDNSWREDNTPIDVDPIDHAGMIHDSQACNDADVNVAPTTEAATGDNFGREDNAPINEDPIVHAGMIHDSQGPNSVDVDAAPLLGDEENTEVDVDAETPMGDEGNAEREDMRSLIKILHLNPACYMIRRDRSMFLHELTALWMVKIFQSAAEKGNSESNYASVKVTHTPASLVNEVGEIVSVNESILSPKESTINEESQIQCAQPTSGDGVHLSNVVEERQVCPVSDDGKASAENLDNVIKYGTITILGAQRNSLKTVAAALPSDGGVVLPPRAVAGNEDSPREGVETPYKFNMQDVGRGAPSVVSTVCEDDVNATIPNGICGRRKNQGLVGHPSLVLNQANIFVDPEERFQNSMKKLKAISSISICGGVALSNKDILDLIDRKKTLTSKVMDALIKFSRHLLSTDDADGEKLRVEVLDSKFVSLFCW</sequence>
<protein>
    <submittedName>
        <fullName evidence="2">Uncharacterized protein T27B3.60</fullName>
    </submittedName>
</protein>
<dbReference type="AlphaFoldDB" id="Q9M2N3"/>
<accession>Q9M2N3</accession>
<reference key="1">
    <citation type="journal article" date="2000" name="Nature">
        <title>Sequence and analysis of chromosome 3 of the plant Arabidopsis thaliana.</title>
        <authorList>
            <consortium name="European Union Chromosome 3 Arabidopsis Sequencing Consortium"/>
            <consortium name="Institute for Genomic Research"/>
            <consortium name="Kazusa DNA Research Institute"/>
            <person name="Salanoubat M."/>
            <person name="Lemcke K."/>
            <person name="Rieger M."/>
            <person name="Ansorge W."/>
            <person name="Unseld M."/>
            <person name="Fartmann B."/>
            <person name="Valle G."/>
            <person name="Blocker H."/>
            <person name="Perez-Alonso M."/>
            <person name="Obermaier B."/>
            <person name="Delseny M."/>
            <person name="Boutry M."/>
            <person name="Grivell L.A."/>
            <person name="Mache R."/>
            <person name="Puigdomenech P."/>
            <person name="De Simone V."/>
            <person name="Choisne N."/>
            <person name="Artiguenave F."/>
            <person name="Robert C."/>
            <person name="Brottier P."/>
            <person name="Wincker P."/>
            <person name="Cattolico L."/>
            <person name="Weissenbach J."/>
            <person name="Saurin W."/>
            <person name="Quetier F."/>
            <person name="Schafer M."/>
            <person name="Muller-Auer S."/>
            <person name="Gabel C."/>
            <person name="Fuchs M."/>
            <person name="Benes V."/>
            <person name="Wurmbach E."/>
            <person name="Drzonek H."/>
            <person name="Erfle H."/>
            <person name="Jordan N."/>
            <person name="Bangert S."/>
            <person name="Wiedelmann R."/>
            <person name="Kranz H."/>
            <person name="Voss H."/>
            <person name="Holland R."/>
            <person name="Brandt P."/>
            <person name="Nyakatura G."/>
            <person name="Vezzi A."/>
            <person name="D'Angelo M."/>
            <person name="Pallavicini A."/>
            <person name="Toppo S."/>
            <person name="Simionati B."/>
            <person name="Conrad A."/>
            <person name="Hornischer K."/>
            <person name="Kauer G."/>
            <person name="Lohnert T.H."/>
            <person name="Nordsiek G."/>
            <person name="Reichelt J."/>
            <person name="Scharfe M."/>
            <person name="Schon O."/>
            <person name="Bargues M."/>
            <person name="Terol J."/>
            <person name="Climent J."/>
            <person name="Navarro P."/>
            <person name="Collado C."/>
            <person name="Perez-Perez A."/>
            <person name="Ottenwalder B."/>
            <person name="Duchemin D."/>
            <person name="Cooke R."/>
            <person name="Laudie M."/>
            <person name="Berger-Llauro C."/>
            <person name="Purnelle B."/>
            <person name="Masuy D."/>
            <person name="de Haan M."/>
            <person name="Maarse A.C."/>
            <person name="Alcaraz J.P."/>
            <person name="Cottet A."/>
            <person name="Casacuberta E."/>
            <person name="Monfort A."/>
            <person name="Argiriou A."/>
            <person name="flores M."/>
            <person name="Liguori R."/>
            <person name="Vitale D."/>
            <person name="Mannhaupt G."/>
            <person name="Haase D."/>
            <person name="Schoof H."/>
            <person name="Rudd S."/>
            <person name="Zaccaria P."/>
            <person name="Mewes H.W."/>
            <person name="Mayer K.F."/>
            <person name="Kaul S."/>
            <person name="Town C.D."/>
            <person name="Koo H.L."/>
            <person name="Tallon L.J."/>
            <person name="Jenkins J."/>
            <person name="Rooney T."/>
            <person name="Rizzo M."/>
            <person name="Walts A."/>
            <person name="Utterback T."/>
            <person name="Fujii C.Y."/>
            <person name="Shea T.P."/>
            <person name="Creasy T.H."/>
            <person name="Haas B."/>
            <person name="Maiti R."/>
            <person name="Wu D."/>
            <person name="Peterson J."/>
            <person name="Van Aken S."/>
            <person name="Pai G."/>
            <person name="Militscher J."/>
            <person name="Sellers P."/>
            <person name="Gill J.E."/>
            <person name="Feldblyum T.V."/>
            <person name="Preuss D."/>
            <person name="Lin X."/>
            <person name="Nierman W.C."/>
            <person name="Salzberg S.L."/>
            <person name="White O."/>
            <person name="Venter J.C."/>
            <person name="Fraser C.M."/>
            <person name="Kaneko T."/>
            <person name="Nakamura Y."/>
            <person name="Sato S."/>
            <person name="Kato T."/>
            <person name="Asamizu E."/>
            <person name="Sasamoto S."/>
            <person name="Kimura T."/>
            <person name="Idesawa K."/>
            <person name="Kawashima K."/>
            <person name="Kishida Y."/>
            <person name="Kiyokawa C."/>
            <person name="Kohara M."/>
            <person name="Matsumoto M."/>
            <person name="Matsuno A."/>
            <person name="Muraki A."/>
            <person name="Nakayama S."/>
            <person name="Nakazaki N."/>
            <person name="Shinpo S."/>
            <person name="Takeuchi C."/>
            <person name="Wada T."/>
            <person name="Watanabe A."/>
            <person name="Yamada M."/>
            <person name="Yasuda M."/>
            <person name="Tabata S."/>
        </authorList>
    </citation>
    <scope>NUCLEOTIDE SEQUENCE [LARGE SCALE GENOMIC DNA]</scope>
    <source>
        <strain>cv. Columbia</strain>
    </source>
</reference>
<proteinExistence type="predicted"/>
<organism evidence="2">
    <name type="scientific">Arabidopsis thaliana</name>
    <name type="common">Mouse-ear cress</name>
    <dbReference type="NCBI Taxonomy" id="3702"/>
    <lineage>
        <taxon>Eukaryota</taxon>
        <taxon>Viridiplantae</taxon>
        <taxon>Streptophyta</taxon>
        <taxon>Embryophyta</taxon>
        <taxon>Tracheophyta</taxon>
        <taxon>Spermatophyta</taxon>
        <taxon>Magnoliopsida</taxon>
        <taxon>eudicotyledons</taxon>
        <taxon>Gunneridae</taxon>
        <taxon>Pentapetalae</taxon>
        <taxon>rosids</taxon>
        <taxon>malvids</taxon>
        <taxon>Brassicales</taxon>
        <taxon>Brassicaceae</taxon>
        <taxon>Camelineae</taxon>
        <taxon>Arabidopsis</taxon>
    </lineage>
</organism>
<evidence type="ECO:0000313" key="2">
    <source>
        <dbReference type="EMBL" id="CAB68120.1"/>
    </source>
</evidence>
<feature type="region of interest" description="Disordered" evidence="1">
    <location>
        <begin position="112"/>
        <end position="169"/>
    </location>
</feature>
<dbReference type="EMBL" id="AL137079">
    <property type="protein sequence ID" value="CAB68120.1"/>
    <property type="molecule type" value="Genomic_DNA"/>
</dbReference>
<evidence type="ECO:0000256" key="1">
    <source>
        <dbReference type="SAM" id="MobiDB-lite"/>
    </source>
</evidence>
<name>Q9M2N3_ARATH</name>
<dbReference type="PIR" id="T46113">
    <property type="entry name" value="T46113"/>
</dbReference>